<reference evidence="2 3" key="1">
    <citation type="submission" date="2018-03" db="EMBL/GenBank/DDBJ databases">
        <title>Draft Genome Sequences of the Obligatory Marine Myxobacteria Enhygromyxa salina SWB007.</title>
        <authorList>
            <person name="Poehlein A."/>
            <person name="Moghaddam J.A."/>
            <person name="Harms H."/>
            <person name="Alanjari M."/>
            <person name="Koenig G.M."/>
            <person name="Daniel R."/>
            <person name="Schaeberle T.F."/>
        </authorList>
    </citation>
    <scope>NUCLEOTIDE SEQUENCE [LARGE SCALE GENOMIC DNA]</scope>
    <source>
        <strain evidence="2 3">SWB007</strain>
    </source>
</reference>
<sequence>MQPHKPMAPTANFGSLLAITLAMSLGCAPPLPSEESADEDNVPDMPADLPPEPEEFAGILYTQGFPAPPSRFVLCDTGEFVEWVFPWSLEEAWSGSCDGVYHRVRGRLDRDFDPPRLIVDPIVESRWCEPDDCGGGCVPQLDTCYAEHDVPNGCDPLISQCGDDRCIPERFWYATEVSGWMFHVCTSEDKTGVTGDACNYTDSPKGEIDDCADNHRCWNPEGDTTSPGTCVPYCDVEGELGPACDGACIPCSATERGLCVSGCSGEDCRVDEFC</sequence>
<evidence type="ECO:0000313" key="3">
    <source>
        <dbReference type="Proteomes" id="UP000238823"/>
    </source>
</evidence>
<dbReference type="Proteomes" id="UP000238823">
    <property type="component" value="Unassembled WGS sequence"/>
</dbReference>
<dbReference type="PROSITE" id="PS51257">
    <property type="entry name" value="PROKAR_LIPOPROTEIN"/>
    <property type="match status" value="1"/>
</dbReference>
<proteinExistence type="predicted"/>
<name>A0A2S9YQN8_9BACT</name>
<feature type="region of interest" description="Disordered" evidence="1">
    <location>
        <begin position="30"/>
        <end position="51"/>
    </location>
</feature>
<protein>
    <submittedName>
        <fullName evidence="2">Uncharacterized protein</fullName>
    </submittedName>
</protein>
<evidence type="ECO:0000313" key="2">
    <source>
        <dbReference type="EMBL" id="PRQ07396.1"/>
    </source>
</evidence>
<dbReference type="AlphaFoldDB" id="A0A2S9YQN8"/>
<gene>
    <name evidence="2" type="ORF">ENSA7_31090</name>
</gene>
<dbReference type="EMBL" id="PVNL01000057">
    <property type="protein sequence ID" value="PRQ07396.1"/>
    <property type="molecule type" value="Genomic_DNA"/>
</dbReference>
<organism evidence="2 3">
    <name type="scientific">Enhygromyxa salina</name>
    <dbReference type="NCBI Taxonomy" id="215803"/>
    <lineage>
        <taxon>Bacteria</taxon>
        <taxon>Pseudomonadati</taxon>
        <taxon>Myxococcota</taxon>
        <taxon>Polyangia</taxon>
        <taxon>Nannocystales</taxon>
        <taxon>Nannocystaceae</taxon>
        <taxon>Enhygromyxa</taxon>
    </lineage>
</organism>
<evidence type="ECO:0000256" key="1">
    <source>
        <dbReference type="SAM" id="MobiDB-lite"/>
    </source>
</evidence>
<accession>A0A2S9YQN8</accession>
<comment type="caution">
    <text evidence="2">The sequence shown here is derived from an EMBL/GenBank/DDBJ whole genome shotgun (WGS) entry which is preliminary data.</text>
</comment>